<organism evidence="16 17">
    <name type="scientific">Paeniglutamicibacter psychrophenolicus</name>
    <dbReference type="NCBI Taxonomy" id="257454"/>
    <lineage>
        <taxon>Bacteria</taxon>
        <taxon>Bacillati</taxon>
        <taxon>Actinomycetota</taxon>
        <taxon>Actinomycetes</taxon>
        <taxon>Micrococcales</taxon>
        <taxon>Micrococcaceae</taxon>
        <taxon>Paeniglutamicibacter</taxon>
    </lineage>
</organism>
<evidence type="ECO:0000256" key="3">
    <source>
        <dbReference type="ARBA" id="ARBA00004910"/>
    </source>
</evidence>
<dbReference type="Pfam" id="PF01872">
    <property type="entry name" value="RibD_C"/>
    <property type="match status" value="1"/>
</dbReference>
<dbReference type="PROSITE" id="PS00903">
    <property type="entry name" value="CYT_DCMP_DEAMINASES_1"/>
    <property type="match status" value="1"/>
</dbReference>
<evidence type="ECO:0000256" key="13">
    <source>
        <dbReference type="ARBA" id="ARBA00049886"/>
    </source>
</evidence>
<dbReference type="EC" id="1.1.1.193" evidence="14"/>
<keyword evidence="9 14" id="KW-0521">NADP</keyword>
<evidence type="ECO:0000256" key="4">
    <source>
        <dbReference type="ARBA" id="ARBA00005259"/>
    </source>
</evidence>
<dbReference type="RefSeq" id="WP_209908612.1">
    <property type="nucleotide sequence ID" value="NZ_BAAAMI010000008.1"/>
</dbReference>
<evidence type="ECO:0000256" key="10">
    <source>
        <dbReference type="ARBA" id="ARBA00023002"/>
    </source>
</evidence>
<evidence type="ECO:0000256" key="8">
    <source>
        <dbReference type="ARBA" id="ARBA00022833"/>
    </source>
</evidence>
<dbReference type="EMBL" id="JAGIOE010000001">
    <property type="protein sequence ID" value="MBP2375237.1"/>
    <property type="molecule type" value="Genomic_DNA"/>
</dbReference>
<evidence type="ECO:0000256" key="9">
    <source>
        <dbReference type="ARBA" id="ARBA00022857"/>
    </source>
</evidence>
<dbReference type="PANTHER" id="PTHR38011">
    <property type="entry name" value="DIHYDROFOLATE REDUCTASE FAMILY PROTEIN (AFU_ORTHOLOGUE AFUA_8G06820)"/>
    <property type="match status" value="1"/>
</dbReference>
<dbReference type="InterPro" id="IPR050765">
    <property type="entry name" value="Riboflavin_Biosynth_HTPR"/>
</dbReference>
<comment type="caution">
    <text evidence="16">The sequence shown here is derived from an EMBL/GenBank/DDBJ whole genome shotgun (WGS) entry which is preliminary data.</text>
</comment>
<evidence type="ECO:0000256" key="12">
    <source>
        <dbReference type="ARBA" id="ARBA00049861"/>
    </source>
</evidence>
<comment type="catalytic activity">
    <reaction evidence="13 14">
        <text>2,5-diamino-6-hydroxy-4-(5-phosphoribosylamino)-pyrimidine + H2O + H(+) = 5-amino-6-(5-phospho-D-ribosylamino)uracil + NH4(+)</text>
        <dbReference type="Rhea" id="RHEA:21868"/>
        <dbReference type="ChEBI" id="CHEBI:15377"/>
        <dbReference type="ChEBI" id="CHEBI:15378"/>
        <dbReference type="ChEBI" id="CHEBI:28938"/>
        <dbReference type="ChEBI" id="CHEBI:58453"/>
        <dbReference type="ChEBI" id="CHEBI:58614"/>
        <dbReference type="EC" id="3.5.4.26"/>
    </reaction>
</comment>
<dbReference type="GO" id="GO:0008703">
    <property type="term" value="F:5-amino-6-(5-phosphoribosylamino)uracil reductase activity"/>
    <property type="evidence" value="ECO:0007669"/>
    <property type="project" value="UniProtKB-EC"/>
</dbReference>
<keyword evidence="7 14" id="KW-0479">Metal-binding</keyword>
<evidence type="ECO:0000256" key="1">
    <source>
        <dbReference type="ARBA" id="ARBA00002151"/>
    </source>
</evidence>
<evidence type="ECO:0000313" key="16">
    <source>
        <dbReference type="EMBL" id="MBP2375237.1"/>
    </source>
</evidence>
<evidence type="ECO:0000256" key="5">
    <source>
        <dbReference type="ARBA" id="ARBA00007417"/>
    </source>
</evidence>
<sequence>MEASRSTAAMRLSLELARRGTRGANPLVGAVIVDAEGTILATGHHRGAGTPHAEADALNRLGPIDPAAARAATMVVTLEPCNHTGRTGPCSRAIIDAGIGNVIFAVTDGGTDSGGGAATLRAAGVEVSQGLLETEATELNHRWFAARAAQRPFTTLHLAQTLDGRIAAADGTSQWITSPRSLLHAHEVRARVGAIVVGTGTVFADNPRLNARNEHGEPFEHQPRRIVMGLRDIPADAALKADGNWEQVRTRDPHQVLALVASRGIDHVLLEGGASIATAFLAADLVDEIFLYQAPIFLGAGRGSVGELGIATLSAARAFRLDPVDGEAVRILGPDTLTHLEPMPSGTGTL</sequence>
<dbReference type="InterPro" id="IPR004794">
    <property type="entry name" value="Eubact_RibD"/>
</dbReference>
<keyword evidence="10 14" id="KW-0560">Oxidoreductase</keyword>
<dbReference type="PANTHER" id="PTHR38011:SF7">
    <property type="entry name" value="2,5-DIAMINO-6-RIBOSYLAMINO-4(3H)-PYRIMIDINONE 5'-PHOSPHATE REDUCTASE"/>
    <property type="match status" value="1"/>
</dbReference>
<comment type="catalytic activity">
    <reaction evidence="12 14">
        <text>5-amino-6-(5-phospho-D-ribitylamino)uracil + NADP(+) = 5-amino-6-(5-phospho-D-ribosylamino)uracil + NADPH + H(+)</text>
        <dbReference type="Rhea" id="RHEA:17845"/>
        <dbReference type="ChEBI" id="CHEBI:15378"/>
        <dbReference type="ChEBI" id="CHEBI:57783"/>
        <dbReference type="ChEBI" id="CHEBI:58349"/>
        <dbReference type="ChEBI" id="CHEBI:58421"/>
        <dbReference type="ChEBI" id="CHEBI:58453"/>
        <dbReference type="EC" id="1.1.1.193"/>
    </reaction>
</comment>
<dbReference type="Proteomes" id="UP000766570">
    <property type="component" value="Unassembled WGS sequence"/>
</dbReference>
<dbReference type="Gene3D" id="3.40.430.10">
    <property type="entry name" value="Dihydrofolate Reductase, subunit A"/>
    <property type="match status" value="2"/>
</dbReference>
<dbReference type="Gene3D" id="3.40.140.10">
    <property type="entry name" value="Cytidine Deaminase, domain 2"/>
    <property type="match status" value="1"/>
</dbReference>
<keyword evidence="11" id="KW-0511">Multifunctional enzyme</keyword>
<comment type="cofactor">
    <cofactor evidence="14">
        <name>Zn(2+)</name>
        <dbReference type="ChEBI" id="CHEBI:29105"/>
    </cofactor>
    <text evidence="14">Binds 1 zinc ion.</text>
</comment>
<reference evidence="16 17" key="1">
    <citation type="submission" date="2021-03" db="EMBL/GenBank/DDBJ databases">
        <title>Sequencing the genomes of 1000 actinobacteria strains.</title>
        <authorList>
            <person name="Klenk H.-P."/>
        </authorList>
    </citation>
    <scope>NUCLEOTIDE SEQUENCE [LARGE SCALE GENOMIC DNA]</scope>
    <source>
        <strain evidence="16 17">DSM 15454</strain>
    </source>
</reference>
<dbReference type="GO" id="GO:0008835">
    <property type="term" value="F:diaminohydroxyphosphoribosylaminopyrimidine deaminase activity"/>
    <property type="evidence" value="ECO:0007669"/>
    <property type="project" value="UniProtKB-EC"/>
</dbReference>
<evidence type="ECO:0000256" key="7">
    <source>
        <dbReference type="ARBA" id="ARBA00022723"/>
    </source>
</evidence>
<comment type="similarity">
    <text evidence="5 14">In the C-terminal section; belongs to the HTP reductase family.</text>
</comment>
<evidence type="ECO:0000256" key="14">
    <source>
        <dbReference type="PIRNR" id="PIRNR006769"/>
    </source>
</evidence>
<dbReference type="PROSITE" id="PS51747">
    <property type="entry name" value="CYT_DCMP_DEAMINASES_2"/>
    <property type="match status" value="1"/>
</dbReference>
<name>A0ABS4WGA9_9MICC</name>
<evidence type="ECO:0000256" key="11">
    <source>
        <dbReference type="ARBA" id="ARBA00023268"/>
    </source>
</evidence>
<keyword evidence="6 14" id="KW-0686">Riboflavin biosynthesis</keyword>
<evidence type="ECO:0000256" key="2">
    <source>
        <dbReference type="ARBA" id="ARBA00004882"/>
    </source>
</evidence>
<protein>
    <recommendedName>
        <fullName evidence="14">Riboflavin biosynthesis protein RibD</fullName>
    </recommendedName>
    <domain>
        <recommendedName>
            <fullName evidence="14">Diaminohydroxyphosphoribosylaminopyrimidine deaminase</fullName>
            <shortName evidence="14">DRAP deaminase</shortName>
            <ecNumber evidence="14">3.5.4.26</ecNumber>
        </recommendedName>
        <alternativeName>
            <fullName evidence="14">Riboflavin-specific deaminase</fullName>
        </alternativeName>
    </domain>
    <domain>
        <recommendedName>
            <fullName evidence="14">5-amino-6-(5-phosphoribosylamino)uracil reductase</fullName>
            <ecNumber evidence="14">1.1.1.193</ecNumber>
        </recommendedName>
        <alternativeName>
            <fullName evidence="14">HTP reductase</fullName>
        </alternativeName>
    </domain>
</protein>
<dbReference type="SUPFAM" id="SSF53927">
    <property type="entry name" value="Cytidine deaminase-like"/>
    <property type="match status" value="1"/>
</dbReference>
<comment type="similarity">
    <text evidence="4 14">In the N-terminal section; belongs to the cytidine and deoxycytidylate deaminase family.</text>
</comment>
<comment type="pathway">
    <text evidence="3 14">Cofactor biosynthesis; riboflavin biosynthesis; 5-amino-6-(D-ribitylamino)uracil from GTP: step 3/4.</text>
</comment>
<comment type="function">
    <text evidence="1 14">Converts 2,5-diamino-6-(ribosylamino)-4(3h)-pyrimidinone 5'-phosphate into 5-amino-6-(ribosylamino)-2,4(1h,3h)-pyrimidinedione 5'-phosphate.</text>
</comment>
<proteinExistence type="inferred from homology"/>
<dbReference type="InterPro" id="IPR016192">
    <property type="entry name" value="APOBEC/CMP_deaminase_Zn-bd"/>
</dbReference>
<dbReference type="InterPro" id="IPR016193">
    <property type="entry name" value="Cytidine_deaminase-like"/>
</dbReference>
<gene>
    <name evidence="16" type="ORF">JOF46_003149</name>
</gene>
<evidence type="ECO:0000259" key="15">
    <source>
        <dbReference type="PROSITE" id="PS51747"/>
    </source>
</evidence>
<evidence type="ECO:0000313" key="17">
    <source>
        <dbReference type="Proteomes" id="UP000766570"/>
    </source>
</evidence>
<dbReference type="CDD" id="cd01284">
    <property type="entry name" value="Riboflavin_deaminase-reductase"/>
    <property type="match status" value="1"/>
</dbReference>
<accession>A0ABS4WGA9</accession>
<dbReference type="NCBIfam" id="TIGR00326">
    <property type="entry name" value="eubact_ribD"/>
    <property type="match status" value="1"/>
</dbReference>
<dbReference type="InterPro" id="IPR024072">
    <property type="entry name" value="DHFR-like_dom_sf"/>
</dbReference>
<keyword evidence="8 14" id="KW-0862">Zinc</keyword>
<dbReference type="InterPro" id="IPR002125">
    <property type="entry name" value="CMP_dCMP_dom"/>
</dbReference>
<evidence type="ECO:0000256" key="6">
    <source>
        <dbReference type="ARBA" id="ARBA00022619"/>
    </source>
</evidence>
<comment type="pathway">
    <text evidence="2 14">Cofactor biosynthesis; riboflavin biosynthesis; 5-amino-6-(D-ribitylamino)uracil from GTP: step 2/4.</text>
</comment>
<dbReference type="SUPFAM" id="SSF53597">
    <property type="entry name" value="Dihydrofolate reductase-like"/>
    <property type="match status" value="1"/>
</dbReference>
<feature type="domain" description="CMP/dCMP-type deaminase" evidence="15">
    <location>
        <begin position="4"/>
        <end position="128"/>
    </location>
</feature>
<dbReference type="PIRSF" id="PIRSF006769">
    <property type="entry name" value="RibD"/>
    <property type="match status" value="1"/>
</dbReference>
<keyword evidence="17" id="KW-1185">Reference proteome</keyword>
<dbReference type="Pfam" id="PF00383">
    <property type="entry name" value="dCMP_cyt_deam_1"/>
    <property type="match status" value="1"/>
</dbReference>
<dbReference type="InterPro" id="IPR002734">
    <property type="entry name" value="RibDG_C"/>
</dbReference>
<keyword evidence="14 16" id="KW-0378">Hydrolase</keyword>
<dbReference type="EC" id="3.5.4.26" evidence="14"/>